<keyword evidence="9" id="KW-0274">FAD</keyword>
<evidence type="ECO:0000256" key="11">
    <source>
        <dbReference type="ARBA" id="ARBA00023004"/>
    </source>
</evidence>
<dbReference type="SUPFAM" id="SSF51905">
    <property type="entry name" value="FAD/NAD(P)-binding domain"/>
    <property type="match status" value="2"/>
</dbReference>
<keyword evidence="6" id="KW-0349">Heme</keyword>
<feature type="domain" description="FAD/NAD(P)-binding" evidence="14">
    <location>
        <begin position="13"/>
        <end position="296"/>
    </location>
</feature>
<evidence type="ECO:0000256" key="6">
    <source>
        <dbReference type="ARBA" id="ARBA00022617"/>
    </source>
</evidence>
<evidence type="ECO:0000256" key="9">
    <source>
        <dbReference type="ARBA" id="ARBA00022827"/>
    </source>
</evidence>
<evidence type="ECO:0000256" key="12">
    <source>
        <dbReference type="ARBA" id="ARBA00023014"/>
    </source>
</evidence>
<proteinExistence type="inferred from homology"/>
<comment type="caution">
    <text evidence="16">The sequence shown here is derived from an EMBL/GenBank/DDBJ whole genome shotgun (WGS) entry which is preliminary data.</text>
</comment>
<evidence type="ECO:0000313" key="16">
    <source>
        <dbReference type="EMBL" id="MEE6305823.1"/>
    </source>
</evidence>
<evidence type="ECO:0000256" key="1">
    <source>
        <dbReference type="ARBA" id="ARBA00001929"/>
    </source>
</evidence>
<dbReference type="Proteomes" id="UP001339911">
    <property type="component" value="Unassembled WGS sequence"/>
</dbReference>
<comment type="cofactor">
    <cofactor evidence="3">
        <name>FAD</name>
        <dbReference type="ChEBI" id="CHEBI:57692"/>
    </cofactor>
</comment>
<evidence type="ECO:0000256" key="8">
    <source>
        <dbReference type="ARBA" id="ARBA00022723"/>
    </source>
</evidence>
<feature type="domain" description="BFD-like [2Fe-2S]-binding" evidence="13">
    <location>
        <begin position="431"/>
        <end position="477"/>
    </location>
</feature>
<dbReference type="Gene3D" id="1.10.10.1100">
    <property type="entry name" value="BFD-like [2Fe-2S]-binding domain"/>
    <property type="match status" value="1"/>
</dbReference>
<gene>
    <name evidence="16" type="ORF">V1634_03115</name>
</gene>
<keyword evidence="12" id="KW-0411">Iron-sulfur</keyword>
<evidence type="ECO:0000256" key="7">
    <source>
        <dbReference type="ARBA" id="ARBA00022630"/>
    </source>
</evidence>
<evidence type="ECO:0000256" key="2">
    <source>
        <dbReference type="ARBA" id="ARBA00001966"/>
    </source>
</evidence>
<evidence type="ECO:0000259" key="15">
    <source>
        <dbReference type="Pfam" id="PF18267"/>
    </source>
</evidence>
<keyword evidence="11" id="KW-0408">Iron</keyword>
<dbReference type="InterPro" id="IPR041854">
    <property type="entry name" value="BFD-like_2Fe2S-bd_dom_sf"/>
</dbReference>
<keyword evidence="10" id="KW-0560">Oxidoreductase</keyword>
<evidence type="ECO:0000256" key="3">
    <source>
        <dbReference type="ARBA" id="ARBA00001974"/>
    </source>
</evidence>
<comment type="pathway">
    <text evidence="4">Nitrogen metabolism; nitrate reduction (assimilation).</text>
</comment>
<dbReference type="PANTHER" id="PTHR43809:SF1">
    <property type="entry name" value="NITRITE REDUCTASE (NADH) LARGE SUBUNIT"/>
    <property type="match status" value="1"/>
</dbReference>
<dbReference type="InterPro" id="IPR023753">
    <property type="entry name" value="FAD/NAD-binding_dom"/>
</dbReference>
<evidence type="ECO:0000256" key="5">
    <source>
        <dbReference type="ARBA" id="ARBA00010429"/>
    </source>
</evidence>
<organism evidence="16 17">
    <name type="scientific">Plantactinospora veratri</name>
    <dbReference type="NCBI Taxonomy" id="1436122"/>
    <lineage>
        <taxon>Bacteria</taxon>
        <taxon>Bacillati</taxon>
        <taxon>Actinomycetota</taxon>
        <taxon>Actinomycetes</taxon>
        <taxon>Micromonosporales</taxon>
        <taxon>Micromonosporaceae</taxon>
        <taxon>Plantactinospora</taxon>
    </lineage>
</organism>
<comment type="cofactor">
    <cofactor evidence="2">
        <name>[4Fe-4S] cluster</name>
        <dbReference type="ChEBI" id="CHEBI:49883"/>
    </cofactor>
</comment>
<keyword evidence="17" id="KW-1185">Reference proteome</keyword>
<dbReference type="Gene3D" id="3.30.390.30">
    <property type="match status" value="1"/>
</dbReference>
<feature type="domain" description="NADH-rubredoxin oxidoreductase C-terminal" evidence="15">
    <location>
        <begin position="326"/>
        <end position="382"/>
    </location>
</feature>
<evidence type="ECO:0000256" key="4">
    <source>
        <dbReference type="ARBA" id="ARBA00005096"/>
    </source>
</evidence>
<evidence type="ECO:0000259" key="13">
    <source>
        <dbReference type="Pfam" id="PF04324"/>
    </source>
</evidence>
<accession>A0ABU7S7A5</accession>
<evidence type="ECO:0000256" key="10">
    <source>
        <dbReference type="ARBA" id="ARBA00023002"/>
    </source>
</evidence>
<dbReference type="PRINTS" id="PR00368">
    <property type="entry name" value="FADPNR"/>
</dbReference>
<evidence type="ECO:0000313" key="17">
    <source>
        <dbReference type="Proteomes" id="UP001339911"/>
    </source>
</evidence>
<dbReference type="InterPro" id="IPR041575">
    <property type="entry name" value="Rubredoxin_C"/>
</dbReference>
<dbReference type="InterPro" id="IPR036188">
    <property type="entry name" value="FAD/NAD-bd_sf"/>
</dbReference>
<keyword evidence="8" id="KW-0479">Metal-binding</keyword>
<dbReference type="InterPro" id="IPR016156">
    <property type="entry name" value="FAD/NAD-linked_Rdtase_dimer_sf"/>
</dbReference>
<name>A0ABU7S7A5_9ACTN</name>
<dbReference type="PRINTS" id="PR00411">
    <property type="entry name" value="PNDRDTASEI"/>
</dbReference>
<dbReference type="InterPro" id="IPR052034">
    <property type="entry name" value="NasD-like"/>
</dbReference>
<dbReference type="EMBL" id="JAZGQL010000002">
    <property type="protein sequence ID" value="MEE6305823.1"/>
    <property type="molecule type" value="Genomic_DNA"/>
</dbReference>
<dbReference type="Pfam" id="PF07992">
    <property type="entry name" value="Pyr_redox_2"/>
    <property type="match status" value="1"/>
</dbReference>
<sequence>MTTEETVDGSRNRVVIVGHGMAGARLAAELSARLGDAKITVLGAELHRAYNRIMLSSLLAGKVDESGVELAETAGHGIDVRPGVEVTAVDRASRTVTTGQGDLIGYDHLVLATGGRALVPPLAGLDRERLPDRVAVFRTLDDCRRILAAAAGARRALVLGGGLLGLEAARGLAARGLDVHVVHPVGHLMERQLDPAAGAVLARTLAALGVTTHLDVAASAVDVRPDGLTLTLTDGRVLDADLLVLSCGVRPDVELARAAGLTVDRGVVVDDRLRTSDPHISAIGDCAQHAGVVTGLVAPAWEQARVLAQVLAGQDPRARYRPQPAVTRLKAAGIDLAAMGDAAAGPAPDVEELSFSDPVRGTYARLRIVGERLTGAIMLGDNPAVGTVIQLFDRGTPVPVDRRTLLLGRSRDSASATPVESPALMPDAATVCQCNTVRKGALVRCWRAGARSLDDVVAATRATTGCGSCRDAVEGILGWLSSIDTPDPVEAEVAA</sequence>
<dbReference type="Pfam" id="PF04324">
    <property type="entry name" value="Fer2_BFD"/>
    <property type="match status" value="1"/>
</dbReference>
<evidence type="ECO:0000259" key="14">
    <source>
        <dbReference type="Pfam" id="PF07992"/>
    </source>
</evidence>
<comment type="similarity">
    <text evidence="5">Belongs to the nitrite and sulfite reductase 4Fe-4S domain family.</text>
</comment>
<dbReference type="PANTHER" id="PTHR43809">
    <property type="entry name" value="NITRITE REDUCTASE (NADH) LARGE SUBUNIT"/>
    <property type="match status" value="1"/>
</dbReference>
<dbReference type="Gene3D" id="3.50.50.60">
    <property type="entry name" value="FAD/NAD(P)-binding domain"/>
    <property type="match status" value="2"/>
</dbReference>
<comment type="cofactor">
    <cofactor evidence="1">
        <name>siroheme</name>
        <dbReference type="ChEBI" id="CHEBI:60052"/>
    </cofactor>
</comment>
<protein>
    <submittedName>
        <fullName evidence="16">FAD-dependent oxidoreductase</fullName>
    </submittedName>
</protein>
<dbReference type="RefSeq" id="WP_331206195.1">
    <property type="nucleotide sequence ID" value="NZ_JAZGQL010000002.1"/>
</dbReference>
<keyword evidence="7" id="KW-0285">Flavoprotein</keyword>
<reference evidence="16 17" key="1">
    <citation type="submission" date="2024-01" db="EMBL/GenBank/DDBJ databases">
        <title>Genome insights into Plantactinospora veratri sp. nov.</title>
        <authorList>
            <person name="Wang L."/>
        </authorList>
    </citation>
    <scope>NUCLEOTIDE SEQUENCE [LARGE SCALE GENOMIC DNA]</scope>
    <source>
        <strain evidence="16 17">NEAU-FHS4</strain>
    </source>
</reference>
<dbReference type="Pfam" id="PF18267">
    <property type="entry name" value="Rubredoxin_C"/>
    <property type="match status" value="1"/>
</dbReference>
<dbReference type="InterPro" id="IPR007419">
    <property type="entry name" value="BFD-like_2Fe2S-bd_dom"/>
</dbReference>